<dbReference type="RefSeq" id="WP_021001775.1">
    <property type="nucleotide sequence ID" value="NZ_CP012805.1"/>
</dbReference>
<accession>A0AAP6ELR6</accession>
<gene>
    <name evidence="1" type="ORF">SFH28_01065</name>
</gene>
<evidence type="ECO:0000313" key="1">
    <source>
        <dbReference type="EMBL" id="MDX5039453.1"/>
    </source>
</evidence>
<sequence length="374" mass="44153">MLKFLHTANYFYYQASERLENKISKINSAIDEFQSQYPTKLRMISNNQIAIDNRKQLTQVRKKNITKRNPSYLPYSLAKEILDYCRPTDEFVDFLEHRDIDTTEMVYEDINEVYWGTPEELALNEGIFFYVLMKDLLNSDSYCDLVNTILIDSPEYALYQAYENLEITRENTVSIYDIYSESPNLDDRKKIISQAIYRFYVLHVKDKLSLSQKFFDFISVNGHSLTFNNMQTRLVDFLKNYLLDFLVEHKAQENSLGYRIYTIYKDDIQYLHSKLLGDDISEIDEELLSATTSYCKTLIKIQHHKDSSLEKIPDCLVTYIDSVDLVIQNLEKYQTGVTTIDELITTYQEAIKDAPEEQKFTFWFDETDRGILFD</sequence>
<dbReference type="AlphaFoldDB" id="A0AAP6ELR6"/>
<organism evidence="1">
    <name type="scientific">Streptococcus anginosus</name>
    <dbReference type="NCBI Taxonomy" id="1328"/>
    <lineage>
        <taxon>Bacteria</taxon>
        <taxon>Bacillati</taxon>
        <taxon>Bacillota</taxon>
        <taxon>Bacilli</taxon>
        <taxon>Lactobacillales</taxon>
        <taxon>Streptococcaceae</taxon>
        <taxon>Streptococcus</taxon>
        <taxon>Streptococcus anginosus group</taxon>
    </lineage>
</organism>
<proteinExistence type="predicted"/>
<dbReference type="EMBL" id="JAWWVP010000001">
    <property type="protein sequence ID" value="MDX5039453.1"/>
    <property type="molecule type" value="Genomic_DNA"/>
</dbReference>
<comment type="caution">
    <text evidence="1">The sequence shown here is derived from an EMBL/GenBank/DDBJ whole genome shotgun (WGS) entry which is preliminary data.</text>
</comment>
<name>A0AAP6ELR6_STRAP</name>
<protein>
    <submittedName>
        <fullName evidence="1">Uncharacterized protein</fullName>
    </submittedName>
</protein>
<reference evidence="1" key="1">
    <citation type="submission" date="2023-11" db="EMBL/GenBank/DDBJ databases">
        <title>Streptococcus anginosus urogential strains.</title>
        <authorList>
            <person name="Appleberry H."/>
            <person name="Garcia-Israel J."/>
            <person name="Wolfe A."/>
            <person name="Putonti C."/>
        </authorList>
    </citation>
    <scope>NUCLEOTIDE SEQUENCE</scope>
    <source>
        <strain evidence="1">UMB1758</strain>
    </source>
</reference>